<proteinExistence type="inferred from homology"/>
<sequence length="249" mass="27918">MTSFNPFSLSIVFLSMLCFLSLTAHAADLVLLNTVCENTTFNPNSIYQSNLNSHLSSFSSNANLEFYATTKGQNASNSVYGLSNCRGDVTPSSLPRMRGSIVKELTNKFSREKFAVIWYDECILHYSNWSFLITVDERPMFGLLNTQNVIGKGKISSVIIIAIVVTIAASVVLVILAYCFLGRRVRKKSDAINEESPKQSDGLLNYHGMLMQVDLCSYDHNTNSAFSKLYVKESFHYGCVKRHLKNYIN</sequence>
<feature type="domain" description="Gnk2-homologous" evidence="8">
    <location>
        <begin position="29"/>
        <end position="131"/>
    </location>
</feature>
<evidence type="ECO:0000259" key="8">
    <source>
        <dbReference type="PROSITE" id="PS51473"/>
    </source>
</evidence>
<dbReference type="GO" id="GO:0016301">
    <property type="term" value="F:kinase activity"/>
    <property type="evidence" value="ECO:0007669"/>
    <property type="project" value="UniProtKB-KW"/>
</dbReference>
<evidence type="ECO:0000256" key="1">
    <source>
        <dbReference type="ARBA" id="ARBA00004613"/>
    </source>
</evidence>
<comment type="subcellular location">
    <subcellularLocation>
        <location evidence="1">Secreted</location>
    </subcellularLocation>
</comment>
<evidence type="ECO:0000256" key="3">
    <source>
        <dbReference type="ARBA" id="ARBA00022729"/>
    </source>
</evidence>
<dbReference type="CDD" id="cd23509">
    <property type="entry name" value="Gnk2-like"/>
    <property type="match status" value="1"/>
</dbReference>
<organism evidence="9 10">
    <name type="scientific">Quercus suber</name>
    <name type="common">Cork oak</name>
    <dbReference type="NCBI Taxonomy" id="58331"/>
    <lineage>
        <taxon>Eukaryota</taxon>
        <taxon>Viridiplantae</taxon>
        <taxon>Streptophyta</taxon>
        <taxon>Embryophyta</taxon>
        <taxon>Tracheophyta</taxon>
        <taxon>Spermatophyta</taxon>
        <taxon>Magnoliopsida</taxon>
        <taxon>eudicotyledons</taxon>
        <taxon>Gunneridae</taxon>
        <taxon>Pentapetalae</taxon>
        <taxon>rosids</taxon>
        <taxon>fabids</taxon>
        <taxon>Fagales</taxon>
        <taxon>Fagaceae</taxon>
        <taxon>Quercus</taxon>
    </lineage>
</organism>
<accession>A0AAW0IVH7</accession>
<feature type="chain" id="PRO_5043653983" evidence="7">
    <location>
        <begin position="27"/>
        <end position="249"/>
    </location>
</feature>
<evidence type="ECO:0000256" key="7">
    <source>
        <dbReference type="SAM" id="SignalP"/>
    </source>
</evidence>
<keyword evidence="3 7" id="KW-0732">Signal</keyword>
<dbReference type="AlphaFoldDB" id="A0AAW0IVH7"/>
<keyword evidence="2" id="KW-0964">Secreted</keyword>
<evidence type="ECO:0000256" key="6">
    <source>
        <dbReference type="SAM" id="Phobius"/>
    </source>
</evidence>
<reference evidence="9 10" key="1">
    <citation type="journal article" date="2018" name="Sci. Data">
        <title>The draft genome sequence of cork oak.</title>
        <authorList>
            <person name="Ramos A.M."/>
            <person name="Usie A."/>
            <person name="Barbosa P."/>
            <person name="Barros P.M."/>
            <person name="Capote T."/>
            <person name="Chaves I."/>
            <person name="Simoes F."/>
            <person name="Abreu I."/>
            <person name="Carrasquinho I."/>
            <person name="Faro C."/>
            <person name="Guimaraes J.B."/>
            <person name="Mendonca D."/>
            <person name="Nobrega F."/>
            <person name="Rodrigues L."/>
            <person name="Saibo N.J.M."/>
            <person name="Varela M.C."/>
            <person name="Egas C."/>
            <person name="Matos J."/>
            <person name="Miguel C.M."/>
            <person name="Oliveira M.M."/>
            <person name="Ricardo C.P."/>
            <person name="Goncalves S."/>
        </authorList>
    </citation>
    <scope>NUCLEOTIDE SEQUENCE [LARGE SCALE GENOMIC DNA]</scope>
    <source>
        <strain evidence="10">cv. HL8</strain>
    </source>
</reference>
<comment type="similarity">
    <text evidence="5">Belongs to the cysteine-rich repeat secretory protein family.</text>
</comment>
<feature type="signal peptide" evidence="7">
    <location>
        <begin position="1"/>
        <end position="26"/>
    </location>
</feature>
<comment type="caution">
    <text evidence="9">The sequence shown here is derived from an EMBL/GenBank/DDBJ whole genome shotgun (WGS) entry which is preliminary data.</text>
</comment>
<keyword evidence="4" id="KW-0677">Repeat</keyword>
<name>A0AAW0IVH7_QUESU</name>
<dbReference type="InterPro" id="IPR050581">
    <property type="entry name" value="CRR_secretory_protein"/>
</dbReference>
<protein>
    <submittedName>
        <fullName evidence="9">Cysteine-rich receptor-like protein kinase 25</fullName>
    </submittedName>
</protein>
<gene>
    <name evidence="9" type="primary">CRK25_19</name>
    <name evidence="9" type="ORF">CFP56_041544</name>
</gene>
<dbReference type="Gene3D" id="3.30.430.20">
    <property type="entry name" value="Gnk2 domain, C-X8-C-X2-C motif"/>
    <property type="match status" value="1"/>
</dbReference>
<evidence type="ECO:0000313" key="9">
    <source>
        <dbReference type="EMBL" id="KAK7818272.1"/>
    </source>
</evidence>
<evidence type="ECO:0000256" key="5">
    <source>
        <dbReference type="ARBA" id="ARBA00038515"/>
    </source>
</evidence>
<keyword evidence="10" id="KW-1185">Reference proteome</keyword>
<dbReference type="Proteomes" id="UP000237347">
    <property type="component" value="Unassembled WGS sequence"/>
</dbReference>
<dbReference type="EMBL" id="PKMF04000835">
    <property type="protein sequence ID" value="KAK7818272.1"/>
    <property type="molecule type" value="Genomic_DNA"/>
</dbReference>
<keyword evidence="6" id="KW-0812">Transmembrane</keyword>
<dbReference type="GO" id="GO:0005576">
    <property type="term" value="C:extracellular region"/>
    <property type="evidence" value="ECO:0007669"/>
    <property type="project" value="UniProtKB-SubCell"/>
</dbReference>
<dbReference type="PANTHER" id="PTHR32411">
    <property type="entry name" value="CYSTEINE-RICH REPEAT SECRETORY PROTEIN 38-RELATED"/>
    <property type="match status" value="1"/>
</dbReference>
<dbReference type="Pfam" id="PF01657">
    <property type="entry name" value="Stress-antifung"/>
    <property type="match status" value="1"/>
</dbReference>
<keyword evidence="6" id="KW-1133">Transmembrane helix</keyword>
<evidence type="ECO:0000313" key="10">
    <source>
        <dbReference type="Proteomes" id="UP000237347"/>
    </source>
</evidence>
<dbReference type="PROSITE" id="PS51473">
    <property type="entry name" value="GNK2"/>
    <property type="match status" value="1"/>
</dbReference>
<evidence type="ECO:0000256" key="4">
    <source>
        <dbReference type="ARBA" id="ARBA00022737"/>
    </source>
</evidence>
<dbReference type="PANTHER" id="PTHR32411:SF43">
    <property type="entry name" value="CYSTEINE-RICH REPEAT SECRETORY PROTEIN 38"/>
    <property type="match status" value="1"/>
</dbReference>
<evidence type="ECO:0000256" key="2">
    <source>
        <dbReference type="ARBA" id="ARBA00022525"/>
    </source>
</evidence>
<dbReference type="InterPro" id="IPR038408">
    <property type="entry name" value="GNK2_sf"/>
</dbReference>
<keyword evidence="6" id="KW-0472">Membrane</keyword>
<feature type="transmembrane region" description="Helical" evidence="6">
    <location>
        <begin position="158"/>
        <end position="181"/>
    </location>
</feature>
<dbReference type="InterPro" id="IPR002902">
    <property type="entry name" value="GNK2"/>
</dbReference>